<evidence type="ECO:0000313" key="1">
    <source>
        <dbReference type="EMBL" id="KJE98363.1"/>
    </source>
</evidence>
<keyword evidence="2" id="KW-1185">Reference proteome</keyword>
<dbReference type="InParanoid" id="A0A0D2WYZ0"/>
<organism evidence="1 2">
    <name type="scientific">Capsaspora owczarzaki (strain ATCC 30864)</name>
    <dbReference type="NCBI Taxonomy" id="595528"/>
    <lineage>
        <taxon>Eukaryota</taxon>
        <taxon>Filasterea</taxon>
        <taxon>Capsaspora</taxon>
    </lineage>
</organism>
<dbReference type="Proteomes" id="UP000008743">
    <property type="component" value="Unassembled WGS sequence"/>
</dbReference>
<accession>A0A0D2WYZ0</accession>
<evidence type="ECO:0000313" key="2">
    <source>
        <dbReference type="Proteomes" id="UP000008743"/>
    </source>
</evidence>
<reference evidence="2" key="1">
    <citation type="submission" date="2011-02" db="EMBL/GenBank/DDBJ databases">
        <title>The Genome Sequence of Capsaspora owczarzaki ATCC 30864.</title>
        <authorList>
            <person name="Russ C."/>
            <person name="Cuomo C."/>
            <person name="Burger G."/>
            <person name="Gray M.W."/>
            <person name="Holland P.W.H."/>
            <person name="King N."/>
            <person name="Lang F.B.F."/>
            <person name="Roger A.J."/>
            <person name="Ruiz-Trillo I."/>
            <person name="Young S.K."/>
            <person name="Zeng Q."/>
            <person name="Gargeya S."/>
            <person name="Alvarado L."/>
            <person name="Berlin A."/>
            <person name="Chapman S.B."/>
            <person name="Chen Z."/>
            <person name="Freedman E."/>
            <person name="Gellesch M."/>
            <person name="Goldberg J."/>
            <person name="Griggs A."/>
            <person name="Gujja S."/>
            <person name="Heilman E."/>
            <person name="Heiman D."/>
            <person name="Howarth C."/>
            <person name="Mehta T."/>
            <person name="Neiman D."/>
            <person name="Pearson M."/>
            <person name="Roberts A."/>
            <person name="Saif S."/>
            <person name="Shea T."/>
            <person name="Shenoy N."/>
            <person name="Sisk P."/>
            <person name="Stolte C."/>
            <person name="Sykes S."/>
            <person name="White J."/>
            <person name="Yandava C."/>
            <person name="Haas B."/>
            <person name="Nusbaum C."/>
            <person name="Birren B."/>
        </authorList>
    </citation>
    <scope>NUCLEOTIDE SEQUENCE</scope>
    <source>
        <strain evidence="2">ATCC 30864</strain>
    </source>
</reference>
<proteinExistence type="predicted"/>
<dbReference type="EMBL" id="KE346400">
    <property type="protein sequence ID" value="KJE98363.1"/>
    <property type="molecule type" value="Genomic_DNA"/>
</dbReference>
<name>A0A0D2WYZ0_CAPO3</name>
<gene>
    <name evidence="1" type="ORF">CAOG_010220</name>
</gene>
<protein>
    <submittedName>
        <fullName evidence="1">Uncharacterized protein</fullName>
    </submittedName>
</protein>
<dbReference type="AlphaFoldDB" id="A0A0D2WYZ0"/>
<sequence length="96" mass="11062">MCCTRICFGCKCRFHQPGFVCFGCNCGFESFNQRRISRFFCRESRLDQSGFGCNRRFHELGFGLGCIFCRSSRFHQSGFGCVRRFHEPGIGGIFCI</sequence>